<proteinExistence type="predicted"/>
<feature type="signal peptide" evidence="1">
    <location>
        <begin position="1"/>
        <end position="18"/>
    </location>
</feature>
<evidence type="ECO:0000313" key="2">
    <source>
        <dbReference type="EMBL" id="KAK4445301.1"/>
    </source>
</evidence>
<evidence type="ECO:0008006" key="4">
    <source>
        <dbReference type="Google" id="ProtNLM"/>
    </source>
</evidence>
<name>A0AAV9GA22_9PEZI</name>
<reference evidence="2" key="2">
    <citation type="submission" date="2023-05" db="EMBL/GenBank/DDBJ databases">
        <authorList>
            <consortium name="Lawrence Berkeley National Laboratory"/>
            <person name="Steindorff A."/>
            <person name="Hensen N."/>
            <person name="Bonometti L."/>
            <person name="Westerberg I."/>
            <person name="Brannstrom I.O."/>
            <person name="Guillou S."/>
            <person name="Cros-Aarteil S."/>
            <person name="Calhoun S."/>
            <person name="Haridas S."/>
            <person name="Kuo A."/>
            <person name="Mondo S."/>
            <person name="Pangilinan J."/>
            <person name="Riley R."/>
            <person name="Labutti K."/>
            <person name="Andreopoulos B."/>
            <person name="Lipzen A."/>
            <person name="Chen C."/>
            <person name="Yanf M."/>
            <person name="Daum C."/>
            <person name="Ng V."/>
            <person name="Clum A."/>
            <person name="Ohm R."/>
            <person name="Martin F."/>
            <person name="Silar P."/>
            <person name="Natvig D."/>
            <person name="Lalanne C."/>
            <person name="Gautier V."/>
            <person name="Ament-Velasquez S.L."/>
            <person name="Kruys A."/>
            <person name="Hutchinson M.I."/>
            <person name="Powell A.J."/>
            <person name="Barry K."/>
            <person name="Miller A.N."/>
            <person name="Grigoriev I.V."/>
            <person name="Debuchy R."/>
            <person name="Gladieux P."/>
            <person name="Thoren M.H."/>
            <person name="Johannesson H."/>
        </authorList>
    </citation>
    <scope>NUCLEOTIDE SEQUENCE</scope>
    <source>
        <strain evidence="2">PSN243</strain>
    </source>
</reference>
<protein>
    <recommendedName>
        <fullName evidence="4">Cyanovirin-N domain-containing protein</fullName>
    </recommendedName>
</protein>
<dbReference type="Proteomes" id="UP001321760">
    <property type="component" value="Unassembled WGS sequence"/>
</dbReference>
<accession>A0AAV9GA22</accession>
<keyword evidence="1" id="KW-0732">Signal</keyword>
<sequence length="110" mass="11549">MQLTNILPFLAALAPALAANTVTIHTFGDTNCSRGLETVGLSDQFCSRISSGGFTSFTFSNINLQPGCRAVFSQSSSCNSLNNPIDVNGSQCFEAVNGIGDDIFAIVFCS</sequence>
<comment type="caution">
    <text evidence="2">The sequence shown here is derived from an EMBL/GenBank/DDBJ whole genome shotgun (WGS) entry which is preliminary data.</text>
</comment>
<evidence type="ECO:0000256" key="1">
    <source>
        <dbReference type="SAM" id="SignalP"/>
    </source>
</evidence>
<reference evidence="2" key="1">
    <citation type="journal article" date="2023" name="Mol. Phylogenet. Evol.">
        <title>Genome-scale phylogeny and comparative genomics of the fungal order Sordariales.</title>
        <authorList>
            <person name="Hensen N."/>
            <person name="Bonometti L."/>
            <person name="Westerberg I."/>
            <person name="Brannstrom I.O."/>
            <person name="Guillou S."/>
            <person name="Cros-Aarteil S."/>
            <person name="Calhoun S."/>
            <person name="Haridas S."/>
            <person name="Kuo A."/>
            <person name="Mondo S."/>
            <person name="Pangilinan J."/>
            <person name="Riley R."/>
            <person name="LaButti K."/>
            <person name="Andreopoulos B."/>
            <person name="Lipzen A."/>
            <person name="Chen C."/>
            <person name="Yan M."/>
            <person name="Daum C."/>
            <person name="Ng V."/>
            <person name="Clum A."/>
            <person name="Steindorff A."/>
            <person name="Ohm R.A."/>
            <person name="Martin F."/>
            <person name="Silar P."/>
            <person name="Natvig D.O."/>
            <person name="Lalanne C."/>
            <person name="Gautier V."/>
            <person name="Ament-Velasquez S.L."/>
            <person name="Kruys A."/>
            <person name="Hutchinson M.I."/>
            <person name="Powell A.J."/>
            <person name="Barry K."/>
            <person name="Miller A.N."/>
            <person name="Grigoriev I.V."/>
            <person name="Debuchy R."/>
            <person name="Gladieux P."/>
            <person name="Hiltunen Thoren M."/>
            <person name="Johannesson H."/>
        </authorList>
    </citation>
    <scope>NUCLEOTIDE SEQUENCE</scope>
    <source>
        <strain evidence="2">PSN243</strain>
    </source>
</reference>
<dbReference type="EMBL" id="MU865966">
    <property type="protein sequence ID" value="KAK4445301.1"/>
    <property type="molecule type" value="Genomic_DNA"/>
</dbReference>
<gene>
    <name evidence="2" type="ORF">QBC34DRAFT_429083</name>
</gene>
<dbReference type="AlphaFoldDB" id="A0AAV9GA22"/>
<evidence type="ECO:0000313" key="3">
    <source>
        <dbReference type="Proteomes" id="UP001321760"/>
    </source>
</evidence>
<organism evidence="2 3">
    <name type="scientific">Podospora aff. communis PSN243</name>
    <dbReference type="NCBI Taxonomy" id="3040156"/>
    <lineage>
        <taxon>Eukaryota</taxon>
        <taxon>Fungi</taxon>
        <taxon>Dikarya</taxon>
        <taxon>Ascomycota</taxon>
        <taxon>Pezizomycotina</taxon>
        <taxon>Sordariomycetes</taxon>
        <taxon>Sordariomycetidae</taxon>
        <taxon>Sordariales</taxon>
        <taxon>Podosporaceae</taxon>
        <taxon>Podospora</taxon>
    </lineage>
</organism>
<keyword evidence="3" id="KW-1185">Reference proteome</keyword>
<feature type="chain" id="PRO_5043597406" description="Cyanovirin-N domain-containing protein" evidence="1">
    <location>
        <begin position="19"/>
        <end position="110"/>
    </location>
</feature>